<evidence type="ECO:0000256" key="1">
    <source>
        <dbReference type="SAM" id="Phobius"/>
    </source>
</evidence>
<dbReference type="EMBL" id="BIMW01000127">
    <property type="protein sequence ID" value="GCE95355.1"/>
    <property type="molecule type" value="Genomic_DNA"/>
</dbReference>
<keyword evidence="1" id="KW-0812">Transmembrane</keyword>
<keyword evidence="1" id="KW-1133">Transmembrane helix</keyword>
<accession>A0A5M3TAD5</accession>
<comment type="caution">
    <text evidence="2">The sequence shown here is derived from an EMBL/GenBank/DDBJ whole genome shotgun (WGS) entry which is preliminary data.</text>
</comment>
<dbReference type="Proteomes" id="UP000326169">
    <property type="component" value="Unassembled WGS sequence"/>
</dbReference>
<feature type="transmembrane region" description="Helical" evidence="1">
    <location>
        <begin position="7"/>
        <end position="25"/>
    </location>
</feature>
<dbReference type="GeneID" id="301684201"/>
<gene>
    <name evidence="2" type="ORF">NIES46_34180</name>
</gene>
<dbReference type="Pfam" id="PF10990">
    <property type="entry name" value="DUF2809"/>
    <property type="match status" value="1"/>
</dbReference>
<feature type="transmembrane region" description="Helical" evidence="1">
    <location>
        <begin position="61"/>
        <end position="79"/>
    </location>
</feature>
<feature type="transmembrane region" description="Helical" evidence="1">
    <location>
        <begin position="37"/>
        <end position="54"/>
    </location>
</feature>
<protein>
    <recommendedName>
        <fullName evidence="4">DUF2809 domain-containing protein</fullName>
    </recommendedName>
</protein>
<proteinExistence type="predicted"/>
<dbReference type="InterPro" id="IPR021257">
    <property type="entry name" value="DUF2809"/>
</dbReference>
<organism evidence="2 3">
    <name type="scientific">Limnospira platensis NIES-46</name>
    <dbReference type="NCBI Taxonomy" id="1236695"/>
    <lineage>
        <taxon>Bacteria</taxon>
        <taxon>Bacillati</taxon>
        <taxon>Cyanobacteriota</taxon>
        <taxon>Cyanophyceae</taxon>
        <taxon>Oscillatoriophycideae</taxon>
        <taxon>Oscillatoriales</taxon>
        <taxon>Sirenicapillariaceae</taxon>
        <taxon>Limnospira</taxon>
    </lineage>
</organism>
<feature type="transmembrane region" description="Helical" evidence="1">
    <location>
        <begin position="106"/>
        <end position="123"/>
    </location>
</feature>
<dbReference type="RefSeq" id="WP_006620147.1">
    <property type="nucleotide sequence ID" value="NZ_BIMW01000127.1"/>
</dbReference>
<keyword evidence="1" id="KW-0472">Membrane</keyword>
<reference evidence="2 3" key="1">
    <citation type="journal article" date="2019" name="J Genomics">
        <title>The Draft Genome of a Hydrogen-producing Cyanobacterium, Arthrospira platensis NIES-46.</title>
        <authorList>
            <person name="Suzuki S."/>
            <person name="Yamaguchi H."/>
            <person name="Kawachi M."/>
        </authorList>
    </citation>
    <scope>NUCLEOTIDE SEQUENCE [LARGE SCALE GENOMIC DNA]</scope>
    <source>
        <strain evidence="2 3">NIES-46</strain>
    </source>
</reference>
<sequence length="133" mass="15492">MKRYRLIILMCLMIVIPIGWFSKFYSGPFDGWINDSVSSIFYEMFWVWLVVLIWPHLSPISVGVGVFLVTSILEFLQLWNPPILAMMRSHIIGKLLLGTTFDWWDFLYYAIGCILAALVLITVRNKIGLQNHH</sequence>
<evidence type="ECO:0008006" key="4">
    <source>
        <dbReference type="Google" id="ProtNLM"/>
    </source>
</evidence>
<evidence type="ECO:0000313" key="3">
    <source>
        <dbReference type="Proteomes" id="UP000326169"/>
    </source>
</evidence>
<evidence type="ECO:0000313" key="2">
    <source>
        <dbReference type="EMBL" id="GCE95355.1"/>
    </source>
</evidence>
<keyword evidence="3" id="KW-1185">Reference proteome</keyword>
<name>A0A5M3TAD5_LIMPL</name>